<sequence length="441" mass="47963">MQAEIDRLNHTVQALGSTVQALEARLRAVEGTPPSVMSIAPPPAEPQGSPAPALIAAPTAQAPAVPPPPAPQPHADSPLKLYGFVQFDAIQDFGRVDPDWEDTLRATRIPTRDGQYGGDGKFIGSIRQSRVGLEGGSGDFHLKLEADLFGVGDDQGKVTPRLRQAYGQYGQWLAGQTNTLFMDVDVFPNTIDYWGPAGQVFLRNPQVRWTPLAGANSFAIAIEDASSDIDTGRFGRQFPEFGAQAEGRDELPDLSAQFRMSRDWGHFQASGIVRRVAFETADTPGNRPNGEDTGWGLALSGHLKFDQKDRLVLSAVGGEGIASYMNDGGNDLVPSDTRPGEIPRATAMPLWAGLVYYDRWWNERWSSSIGYSFTQVDNSNNQDAGAFKKGEYASINLLHYPSANTMVGGEFLWGQRTDNDGATGDDTRLQVSFKYLFPGQP</sequence>
<name>A0ABV7RQA2_9GAMM</name>
<comment type="caution">
    <text evidence="2">The sequence shown here is derived from an EMBL/GenBank/DDBJ whole genome shotgun (WGS) entry which is preliminary data.</text>
</comment>
<feature type="region of interest" description="Disordered" evidence="1">
    <location>
        <begin position="33"/>
        <end position="52"/>
    </location>
</feature>
<dbReference type="EMBL" id="JBHRXK010000003">
    <property type="protein sequence ID" value="MFC3550801.1"/>
    <property type="molecule type" value="Genomic_DNA"/>
</dbReference>
<evidence type="ECO:0000256" key="1">
    <source>
        <dbReference type="SAM" id="MobiDB-lite"/>
    </source>
</evidence>
<accession>A0ABV7RQA2</accession>
<dbReference type="RefSeq" id="WP_386758575.1">
    <property type="nucleotide sequence ID" value="NZ_JBHRXK010000003.1"/>
</dbReference>
<organism evidence="2 3">
    <name type="scientific">Lysobacter cavernae</name>
    <dbReference type="NCBI Taxonomy" id="1685901"/>
    <lineage>
        <taxon>Bacteria</taxon>
        <taxon>Pseudomonadati</taxon>
        <taxon>Pseudomonadota</taxon>
        <taxon>Gammaproteobacteria</taxon>
        <taxon>Lysobacterales</taxon>
        <taxon>Lysobacteraceae</taxon>
        <taxon>Lysobacter</taxon>
    </lineage>
</organism>
<proteinExistence type="predicted"/>
<evidence type="ECO:0000313" key="2">
    <source>
        <dbReference type="EMBL" id="MFC3550801.1"/>
    </source>
</evidence>
<gene>
    <name evidence="2" type="ORF">ACFOLC_07190</name>
</gene>
<dbReference type="SUPFAM" id="SSF56935">
    <property type="entry name" value="Porins"/>
    <property type="match status" value="1"/>
</dbReference>
<evidence type="ECO:0000313" key="3">
    <source>
        <dbReference type="Proteomes" id="UP001595740"/>
    </source>
</evidence>
<dbReference type="InterPro" id="IPR045748">
    <property type="entry name" value="DcaP"/>
</dbReference>
<protein>
    <submittedName>
        <fullName evidence="2">DcaP family trimeric outer membrane transporter</fullName>
    </submittedName>
</protein>
<keyword evidence="3" id="KW-1185">Reference proteome</keyword>
<dbReference type="Proteomes" id="UP001595740">
    <property type="component" value="Unassembled WGS sequence"/>
</dbReference>
<dbReference type="Pfam" id="PF19577">
    <property type="entry name" value="DcaP"/>
    <property type="match status" value="1"/>
</dbReference>
<reference evidence="3" key="1">
    <citation type="journal article" date="2019" name="Int. J. Syst. Evol. Microbiol.">
        <title>The Global Catalogue of Microorganisms (GCM) 10K type strain sequencing project: providing services to taxonomists for standard genome sequencing and annotation.</title>
        <authorList>
            <consortium name="The Broad Institute Genomics Platform"/>
            <consortium name="The Broad Institute Genome Sequencing Center for Infectious Disease"/>
            <person name="Wu L."/>
            <person name="Ma J."/>
        </authorList>
    </citation>
    <scope>NUCLEOTIDE SEQUENCE [LARGE SCALE GENOMIC DNA]</scope>
    <source>
        <strain evidence="3">KCTC 42875</strain>
    </source>
</reference>